<sequence length="329" mass="37449">MSSSTVLTTRPTAKLAQLRIVLDTLLRLLPGLPSLGLVGKVLKYAALLLLALNARSFPGMWHVRLWAHVWYWQAKRRLFRNDKRYMELMSPIGQSPFSALHIMRGLATLDDCDMFGHLSNSSYAKTLDIARFQTLMKYTVCFYAEKGVTALGGSDYAFFREIPIMSPYEMRTTIGGWDHKWIYLITYFITYPKKGTKEYKALKSSTPQIPPAPLPRDLLPSNALLNCVAVSRYCFKNRRLTVPPTIVLSLNGYGATSEIGWTRWHRKEQLRKEGKLKKVLAGAWNEEMERSSEEGGYGLPEFEEDRKKGMEICGKLWQGLDGLRAVAVQ</sequence>
<dbReference type="EMBL" id="KV417269">
    <property type="protein sequence ID" value="KZP00549.1"/>
    <property type="molecule type" value="Genomic_DNA"/>
</dbReference>
<accession>A0A167R4H1</accession>
<protein>
    <submittedName>
        <fullName evidence="2">Uncharacterized protein</fullName>
    </submittedName>
</protein>
<organism evidence="2 3">
    <name type="scientific">Calocera viscosa (strain TUFC12733)</name>
    <dbReference type="NCBI Taxonomy" id="1330018"/>
    <lineage>
        <taxon>Eukaryota</taxon>
        <taxon>Fungi</taxon>
        <taxon>Dikarya</taxon>
        <taxon>Basidiomycota</taxon>
        <taxon>Agaricomycotina</taxon>
        <taxon>Dacrymycetes</taxon>
        <taxon>Dacrymycetales</taxon>
        <taxon>Dacrymycetaceae</taxon>
        <taxon>Calocera</taxon>
    </lineage>
</organism>
<reference evidence="2 3" key="1">
    <citation type="journal article" date="2016" name="Mol. Biol. Evol.">
        <title>Comparative Genomics of Early-Diverging Mushroom-Forming Fungi Provides Insights into the Origins of Lignocellulose Decay Capabilities.</title>
        <authorList>
            <person name="Nagy L.G."/>
            <person name="Riley R."/>
            <person name="Tritt A."/>
            <person name="Adam C."/>
            <person name="Daum C."/>
            <person name="Floudas D."/>
            <person name="Sun H."/>
            <person name="Yadav J.S."/>
            <person name="Pangilinan J."/>
            <person name="Larsson K.H."/>
            <person name="Matsuura K."/>
            <person name="Barry K."/>
            <person name="Labutti K."/>
            <person name="Kuo R."/>
            <person name="Ohm R.A."/>
            <person name="Bhattacharya S.S."/>
            <person name="Shirouzu T."/>
            <person name="Yoshinaga Y."/>
            <person name="Martin F.M."/>
            <person name="Grigoriev I.V."/>
            <person name="Hibbett D.S."/>
        </authorList>
    </citation>
    <scope>NUCLEOTIDE SEQUENCE [LARGE SCALE GENOMIC DNA]</scope>
    <source>
        <strain evidence="2 3">TUFC12733</strain>
    </source>
</reference>
<name>A0A167R4H1_CALVF</name>
<dbReference type="PANTHER" id="PTHR12475:SF4">
    <property type="entry name" value="PROTEIN THEM6"/>
    <property type="match status" value="1"/>
</dbReference>
<evidence type="ECO:0000256" key="1">
    <source>
        <dbReference type="ARBA" id="ARBA00038476"/>
    </source>
</evidence>
<dbReference type="AlphaFoldDB" id="A0A167R4H1"/>
<dbReference type="Gene3D" id="3.10.129.10">
    <property type="entry name" value="Hotdog Thioesterase"/>
    <property type="match status" value="1"/>
</dbReference>
<dbReference type="InterPro" id="IPR051490">
    <property type="entry name" value="THEM6_lcsJ_thioesterase"/>
</dbReference>
<gene>
    <name evidence="2" type="ORF">CALVIDRAFT_533547</name>
</gene>
<evidence type="ECO:0000313" key="3">
    <source>
        <dbReference type="Proteomes" id="UP000076738"/>
    </source>
</evidence>
<dbReference type="Proteomes" id="UP000076738">
    <property type="component" value="Unassembled WGS sequence"/>
</dbReference>
<dbReference type="PANTHER" id="PTHR12475">
    <property type="match status" value="1"/>
</dbReference>
<dbReference type="SUPFAM" id="SSF54637">
    <property type="entry name" value="Thioesterase/thiol ester dehydrase-isomerase"/>
    <property type="match status" value="1"/>
</dbReference>
<proteinExistence type="inferred from homology"/>
<keyword evidence="3" id="KW-1185">Reference proteome</keyword>
<comment type="similarity">
    <text evidence="1">Belongs to the lcsJ thioesterase family.</text>
</comment>
<evidence type="ECO:0000313" key="2">
    <source>
        <dbReference type="EMBL" id="KZP00549.1"/>
    </source>
</evidence>
<dbReference type="Pfam" id="PF13279">
    <property type="entry name" value="4HBT_2"/>
    <property type="match status" value="1"/>
</dbReference>
<dbReference type="InterPro" id="IPR029069">
    <property type="entry name" value="HotDog_dom_sf"/>
</dbReference>
<dbReference type="OrthoDB" id="265761at2759"/>